<evidence type="ECO:0000313" key="1">
    <source>
        <dbReference type="EMBL" id="CDZ88174.1"/>
    </source>
</evidence>
<evidence type="ECO:0000313" key="2">
    <source>
        <dbReference type="Proteomes" id="UP000042997"/>
    </source>
</evidence>
<dbReference type="EMBL" id="CCSD01000049">
    <property type="protein sequence ID" value="CDZ88174.1"/>
    <property type="molecule type" value="Genomic_DNA"/>
</dbReference>
<organism evidence="1 2">
    <name type="scientific">Rhodococcus ruber</name>
    <dbReference type="NCBI Taxonomy" id="1830"/>
    <lineage>
        <taxon>Bacteria</taxon>
        <taxon>Bacillati</taxon>
        <taxon>Actinomycetota</taxon>
        <taxon>Actinomycetes</taxon>
        <taxon>Mycobacteriales</taxon>
        <taxon>Nocardiaceae</taxon>
        <taxon>Rhodococcus</taxon>
    </lineage>
</organism>
<reference evidence="1 2" key="1">
    <citation type="journal article" date="2014" name="Genome Announc.">
        <title>Draft Genome Sequence of Propane- and Butane-Oxidizing Actinobacterium Rhodococcus ruber IEGM 231.</title>
        <authorList>
            <person name="Ivshina I.B."/>
            <person name="Kuyukina M.S."/>
            <person name="Krivoruchko A.V."/>
            <person name="Barbe V."/>
            <person name="Fischer C."/>
        </authorList>
    </citation>
    <scope>NUCLEOTIDE SEQUENCE [LARGE SCALE GENOMIC DNA]</scope>
</reference>
<dbReference type="RefSeq" id="WP_040271251.1">
    <property type="nucleotide sequence ID" value="NZ_CP044211.1"/>
</dbReference>
<dbReference type="Proteomes" id="UP000042997">
    <property type="component" value="Unassembled WGS sequence"/>
</dbReference>
<protein>
    <submittedName>
        <fullName evidence="1">Uncharacterized protein</fullName>
    </submittedName>
</protein>
<accession>A0A098BHI0</accession>
<name>A0A098BHI0_9NOCA</name>
<sequence>MSSTSFRKNWLSDREFEFRQRLEKASLVVEINLDENELRDLQGMYGAEAAEMLRRGSVPNDVIRAYPALTLAILVGQACVGYEQHRYWDEFFLQLDLERDQVFEQALRRSLRDLLRKFRLRDFPELKNEYVQLMALHSGFPVYCLRDVVDLLEDRMVGGTEMTGAAVIEWLLQPGKKHRMNDLDVPVRNFIQYGGQLAIDILNRMIEFLIFTASTDGWAAADIDLETSTTGLPTILLDRLIELVEERPFGSGPRPVVPHRRRMRKPTIAFLPLDRQIVVEVPYPDVEPDVPWRLSFDGDTRPVLAEPGWGVRPGEEHPPTPVPVPAPVREILLQHTPSAATAQVAVVDKTDPLLVFDLDGRWIPRHTTLPRGCVFAVHPSDAQVVDVGTGRTLTPLAPAETVTGWRGWVVAELDLSTSGSIALERGGTRPPGAVRTVRDPATPTFEHGAAVAGLTTLNGLTVYGSRPEVTLPANPGVQDIAWRVRVKRPDSPTWLIDAEIRGADEDLVVDPFEEFDDAVLGLFDIRVSGPVGTDLRQQAFYAEGISVEYGVPFRFPVGGGLKPVTATVHSEWDLTVAPPRIDFAAGERDKQVTVARPGRTYRLRLTPPYVQMRVDPVGAPAQWRTSAAVLTPAELDEDRIVAVHTPGAAAAVFHLEDPNGRLLKDVTPDAPHYDYFQASSRVFVDAARNAGRCRIVALVDDEAGRTTKIVLSHVRPAALCAGIGIDGGDLVLEDPADEQDLALNVWARTAPWRPVQTLTVSASRARLPERYVGAGPLLVQVFVDDPWVTITPPSWPDESAIEVTQPGWMPDESRERDNLARFLAGEGPAPSDAVRMPEVWSALALLPQDAHDVHTQRTRSALSRILKENPRAALEALGNSTIPLPDMMSLYIRTGLVFKSYGADYTLNDLHHDPWVGCMVEIADLPSLFARRTYVAEERAETLDYLEDKGGAALMEVLRHGKSMSLYEGVFDKDTVLFDTLPKAQVESIIAAARFVPGALLDTDTRVSAVIDAFHARREWLTDGWSSAFGSATVRSLDIVRRTRGLIHREVAARNEKLDGVDTSAHKWMLLPLQSLTLAVLARLDAHRMLRHAPVTSDFQEAWARMAQLCPRLVMTDLLIAEALVTHACHGDLIGEEA</sequence>
<proteinExistence type="predicted"/>
<dbReference type="AlphaFoldDB" id="A0A098BHI0"/>
<dbReference type="GeneID" id="66835744"/>
<gene>
    <name evidence="1" type="ORF">RHRU231_390091</name>
</gene>